<evidence type="ECO:0000313" key="2">
    <source>
        <dbReference type="Proteomes" id="UP001060245"/>
    </source>
</evidence>
<reference evidence="1" key="1">
    <citation type="submission" date="2022-07" db="EMBL/GenBank/DDBJ databases">
        <title>Complete genome of DND4.</title>
        <authorList>
            <person name="Cao G."/>
        </authorList>
    </citation>
    <scope>NUCLEOTIDE SEQUENCE</scope>
    <source>
        <strain evidence="1">DND4</strain>
    </source>
</reference>
<protein>
    <submittedName>
        <fullName evidence="1">Uncharacterized protein</fullName>
    </submittedName>
</protein>
<evidence type="ECO:0000313" key="1">
    <source>
        <dbReference type="EMBL" id="UTT53776.1"/>
    </source>
</evidence>
<keyword evidence="2" id="KW-1185">Reference proteome</keyword>
<organism evidence="1 2">
    <name type="scientific">Microbacterium maritypicum</name>
    <name type="common">Microbacterium liquefaciens</name>
    <dbReference type="NCBI Taxonomy" id="33918"/>
    <lineage>
        <taxon>Bacteria</taxon>
        <taxon>Bacillati</taxon>
        <taxon>Actinomycetota</taxon>
        <taxon>Actinomycetes</taxon>
        <taxon>Micrococcales</taxon>
        <taxon>Microbacteriaceae</taxon>
        <taxon>Microbacterium</taxon>
    </lineage>
</organism>
<dbReference type="EMBL" id="CP101471">
    <property type="protein sequence ID" value="UTT53776.1"/>
    <property type="molecule type" value="Genomic_DNA"/>
</dbReference>
<dbReference type="Proteomes" id="UP001060245">
    <property type="component" value="Chromosome"/>
</dbReference>
<name>A0ACD4B864_MICMQ</name>
<gene>
    <name evidence="1" type="ORF">NMQ05_04135</name>
</gene>
<accession>A0ACD4B864</accession>
<proteinExistence type="predicted"/>
<sequence length="160" mass="17430">MTVHPGVATILRDLIGLDGIDEENPLHQQLADAITNAGPGASFGARVVALRYVFNWQLNDAGRVFAKAKADYEHKVARRVMEETVKAAAENRKIALGLAEKIAEHDAYDEKLAYLLAEQRERSMRNFLGTLGAALDLHRTDRSDQRAADKASAQGYGGAA</sequence>